<organism evidence="2 3">
    <name type="scientific">Mycoplasma phocoeninasale</name>
    <dbReference type="NCBI Taxonomy" id="2726117"/>
    <lineage>
        <taxon>Bacteria</taxon>
        <taxon>Bacillati</taxon>
        <taxon>Mycoplasmatota</taxon>
        <taxon>Mollicutes</taxon>
        <taxon>Mycoplasmataceae</taxon>
        <taxon>Mycoplasma</taxon>
    </lineage>
</organism>
<dbReference type="GO" id="GO:0016740">
    <property type="term" value="F:transferase activity"/>
    <property type="evidence" value="ECO:0007669"/>
    <property type="project" value="UniProtKB-KW"/>
</dbReference>
<feature type="domain" description="Aminoglycoside phosphotransferase" evidence="1">
    <location>
        <begin position="57"/>
        <end position="203"/>
    </location>
</feature>
<dbReference type="InterPro" id="IPR052077">
    <property type="entry name" value="CcrZ_PhaseVar_Mediator"/>
</dbReference>
<dbReference type="Proteomes" id="UP000501728">
    <property type="component" value="Chromosome"/>
</dbReference>
<dbReference type="RefSeq" id="WP_169580139.1">
    <property type="nucleotide sequence ID" value="NZ_CP051480.1"/>
</dbReference>
<evidence type="ECO:0000259" key="1">
    <source>
        <dbReference type="Pfam" id="PF01636"/>
    </source>
</evidence>
<name>A0A858U6G0_9MOLU</name>
<gene>
    <name evidence="2" type="ORF">HGG64_01145</name>
</gene>
<proteinExistence type="predicted"/>
<dbReference type="SUPFAM" id="SSF56112">
    <property type="entry name" value="Protein kinase-like (PK-like)"/>
    <property type="match status" value="1"/>
</dbReference>
<dbReference type="InterPro" id="IPR011009">
    <property type="entry name" value="Kinase-like_dom_sf"/>
</dbReference>
<evidence type="ECO:0000313" key="3">
    <source>
        <dbReference type="Proteomes" id="UP000501728"/>
    </source>
</evidence>
<accession>A0A858U6G0</accession>
<dbReference type="PANTHER" id="PTHR40086:SF1">
    <property type="entry name" value="CELL CYCLE REGULATOR CCRZ"/>
    <property type="match status" value="1"/>
</dbReference>
<protein>
    <submittedName>
        <fullName evidence="2">Phosphotransferase</fullName>
    </submittedName>
</protein>
<evidence type="ECO:0000313" key="2">
    <source>
        <dbReference type="EMBL" id="QJG66316.1"/>
    </source>
</evidence>
<reference evidence="2 3" key="1">
    <citation type="submission" date="2020-04" db="EMBL/GenBank/DDBJ databases">
        <title>Novel Mycoplasma species detected in Phocoena phocoena (harbor porpoise) from the USA.</title>
        <authorList>
            <person name="Volokhov D.V."/>
        </authorList>
    </citation>
    <scope>NUCLEOTIDE SEQUENCE [LARGE SCALE GENOMIC DNA]</scope>
    <source>
        <strain evidence="2 3">C264-NAS</strain>
    </source>
</reference>
<dbReference type="KEGG" id="mphn:HGG64_01145"/>
<keyword evidence="2" id="KW-0808">Transferase</keyword>
<dbReference type="Pfam" id="PF01636">
    <property type="entry name" value="APH"/>
    <property type="match status" value="1"/>
</dbReference>
<dbReference type="EMBL" id="CP051480">
    <property type="protein sequence ID" value="QJG66316.1"/>
    <property type="molecule type" value="Genomic_DNA"/>
</dbReference>
<keyword evidence="3" id="KW-1185">Reference proteome</keyword>
<dbReference type="InterPro" id="IPR002575">
    <property type="entry name" value="Aminoglycoside_PTrfase"/>
</dbReference>
<dbReference type="Gene3D" id="3.90.1200.10">
    <property type="match status" value="1"/>
</dbReference>
<dbReference type="PANTHER" id="PTHR40086">
    <property type="entry name" value="PHOSPHOTRANSFERASE YTMP-RELATED"/>
    <property type="match status" value="1"/>
</dbReference>
<sequence length="251" mass="30157">MITLLKNQGFTNKTYKDDENNTFIKIKHYDDFNHKTPYEIISNLDFAPKKIFEDDERLVTEWIDGKTILATEISNEELREIGKLLITLHNSKLPFAKENQIARRFKVYREKISQLGRKIPILDKYYKKINLFLKNIDTSAPVHSDLWLFNFIKTDKNKIYITDWEYATMGDVHFDLAYFLESSNLSEQQEQSFFEGYGDDYEEKYLLVHRIIVNALIVLWINKHKVKPFDDSLYLKRVEKYMKLYLDKYQY</sequence>
<dbReference type="AlphaFoldDB" id="A0A858U6G0"/>